<organism evidence="7 8">
    <name type="scientific">Eiseniibacteriota bacterium</name>
    <dbReference type="NCBI Taxonomy" id="2212470"/>
    <lineage>
        <taxon>Bacteria</taxon>
        <taxon>Candidatus Eiseniibacteriota</taxon>
    </lineage>
</organism>
<keyword evidence="2 5" id="KW-0547">Nucleotide-binding</keyword>
<dbReference type="InterPro" id="IPR000719">
    <property type="entry name" value="Prot_kinase_dom"/>
</dbReference>
<reference evidence="7 8" key="1">
    <citation type="journal article" date="2019" name="Nat. Microbiol.">
        <title>Mediterranean grassland soil C-N compound turnover is dependent on rainfall and depth, and is mediated by genomically divergent microorganisms.</title>
        <authorList>
            <person name="Diamond S."/>
            <person name="Andeer P.F."/>
            <person name="Li Z."/>
            <person name="Crits-Christoph A."/>
            <person name="Burstein D."/>
            <person name="Anantharaman K."/>
            <person name="Lane K.R."/>
            <person name="Thomas B.C."/>
            <person name="Pan C."/>
            <person name="Northen T.R."/>
            <person name="Banfield J.F."/>
        </authorList>
    </citation>
    <scope>NUCLEOTIDE SEQUENCE [LARGE SCALE GENOMIC DNA]</scope>
    <source>
        <strain evidence="7">WS_10</strain>
    </source>
</reference>
<dbReference type="PANTHER" id="PTHR43289">
    <property type="entry name" value="MITOGEN-ACTIVATED PROTEIN KINASE KINASE KINASE 20-RELATED"/>
    <property type="match status" value="1"/>
</dbReference>
<feature type="domain" description="Protein kinase" evidence="6">
    <location>
        <begin position="23"/>
        <end position="135"/>
    </location>
</feature>
<dbReference type="PROSITE" id="PS00107">
    <property type="entry name" value="PROTEIN_KINASE_ATP"/>
    <property type="match status" value="1"/>
</dbReference>
<gene>
    <name evidence="7" type="ORF">E6K80_02720</name>
</gene>
<evidence type="ECO:0000256" key="2">
    <source>
        <dbReference type="ARBA" id="ARBA00022741"/>
    </source>
</evidence>
<dbReference type="GO" id="GO:0004674">
    <property type="term" value="F:protein serine/threonine kinase activity"/>
    <property type="evidence" value="ECO:0007669"/>
    <property type="project" value="TreeGrafter"/>
</dbReference>
<dbReference type="Proteomes" id="UP000319836">
    <property type="component" value="Unassembled WGS sequence"/>
</dbReference>
<dbReference type="EMBL" id="VBPA01000057">
    <property type="protein sequence ID" value="TMQ72483.1"/>
    <property type="molecule type" value="Genomic_DNA"/>
</dbReference>
<dbReference type="GO" id="GO:0005524">
    <property type="term" value="F:ATP binding"/>
    <property type="evidence" value="ECO:0007669"/>
    <property type="project" value="UniProtKB-UniRule"/>
</dbReference>
<accession>A0A538U9A3</accession>
<keyword evidence="4 5" id="KW-0067">ATP-binding</keyword>
<keyword evidence="1" id="KW-0808">Transferase</keyword>
<name>A0A538U9A3_UNCEI</name>
<feature type="binding site" evidence="5">
    <location>
        <position position="52"/>
    </location>
    <ligand>
        <name>ATP</name>
        <dbReference type="ChEBI" id="CHEBI:30616"/>
    </ligand>
</feature>
<dbReference type="PROSITE" id="PS50011">
    <property type="entry name" value="PROTEIN_KINASE_DOM"/>
    <property type="match status" value="1"/>
</dbReference>
<dbReference type="InterPro" id="IPR011009">
    <property type="entry name" value="Kinase-like_dom_sf"/>
</dbReference>
<dbReference type="SUPFAM" id="SSF56112">
    <property type="entry name" value="Protein kinase-like (PK-like)"/>
    <property type="match status" value="1"/>
</dbReference>
<dbReference type="InterPro" id="IPR017441">
    <property type="entry name" value="Protein_kinase_ATP_BS"/>
</dbReference>
<keyword evidence="3" id="KW-0418">Kinase</keyword>
<evidence type="ECO:0000256" key="1">
    <source>
        <dbReference type="ARBA" id="ARBA00022679"/>
    </source>
</evidence>
<evidence type="ECO:0000256" key="5">
    <source>
        <dbReference type="PROSITE-ProRule" id="PRU10141"/>
    </source>
</evidence>
<evidence type="ECO:0000313" key="7">
    <source>
        <dbReference type="EMBL" id="TMQ72483.1"/>
    </source>
</evidence>
<evidence type="ECO:0000313" key="8">
    <source>
        <dbReference type="Proteomes" id="UP000319836"/>
    </source>
</evidence>
<sequence>MGRLARSLESPMSTIPAETVSHYRLLEILGRGAMGEVRLAEDLQLPRKVAVKLLPRHLGEDAEAVSRLMREAQAAASVDHPAVVAVYEAGMADGRPYLVMQRVEGETLQQRLDRGSLSRDEAVEIAPTSRRRTWC</sequence>
<dbReference type="AlphaFoldDB" id="A0A538U9A3"/>
<dbReference type="Pfam" id="PF00069">
    <property type="entry name" value="Pkinase"/>
    <property type="match status" value="1"/>
</dbReference>
<dbReference type="Gene3D" id="3.30.200.20">
    <property type="entry name" value="Phosphorylase Kinase, domain 1"/>
    <property type="match status" value="1"/>
</dbReference>
<comment type="caution">
    <text evidence="7">The sequence shown here is derived from an EMBL/GenBank/DDBJ whole genome shotgun (WGS) entry which is preliminary data.</text>
</comment>
<protein>
    <recommendedName>
        <fullName evidence="6">Protein kinase domain-containing protein</fullName>
    </recommendedName>
</protein>
<evidence type="ECO:0000259" key="6">
    <source>
        <dbReference type="PROSITE" id="PS50011"/>
    </source>
</evidence>
<proteinExistence type="predicted"/>
<dbReference type="PANTHER" id="PTHR43289:SF6">
    <property type="entry name" value="SERINE_THREONINE-PROTEIN KINASE NEKL-3"/>
    <property type="match status" value="1"/>
</dbReference>
<evidence type="ECO:0000256" key="3">
    <source>
        <dbReference type="ARBA" id="ARBA00022777"/>
    </source>
</evidence>
<evidence type="ECO:0000256" key="4">
    <source>
        <dbReference type="ARBA" id="ARBA00022840"/>
    </source>
</evidence>